<evidence type="ECO:0000313" key="2">
    <source>
        <dbReference type="Proteomes" id="UP000000724"/>
    </source>
</evidence>
<protein>
    <submittedName>
        <fullName evidence="1">Uncharacterized protein</fullName>
    </submittedName>
</protein>
<accession>B6HHH0</accession>
<dbReference type="VEuPathDB" id="FungiDB:PCH_Pc21g00880"/>
<reference evidence="1 2" key="1">
    <citation type="journal article" date="2008" name="Nat. Biotechnol.">
        <title>Genome sequencing and analysis of the filamentous fungus Penicillium chrysogenum.</title>
        <authorList>
            <person name="van den Berg M.A."/>
            <person name="Albang R."/>
            <person name="Albermann K."/>
            <person name="Badger J.H."/>
            <person name="Daran J.-M."/>
            <person name="Driessen A.J.M."/>
            <person name="Garcia-Estrada C."/>
            <person name="Fedorova N.D."/>
            <person name="Harris D.M."/>
            <person name="Heijne W.H.M."/>
            <person name="Joardar V.S."/>
            <person name="Kiel J.A.K.W."/>
            <person name="Kovalchuk A."/>
            <person name="Martin J.F."/>
            <person name="Nierman W.C."/>
            <person name="Nijland J.G."/>
            <person name="Pronk J.T."/>
            <person name="Roubos J.A."/>
            <person name="van der Klei I.J."/>
            <person name="van Peij N.N.M.E."/>
            <person name="Veenhuis M."/>
            <person name="von Doehren H."/>
            <person name="Wagner C."/>
            <person name="Wortman J.R."/>
            <person name="Bovenberg R.A.L."/>
        </authorList>
    </citation>
    <scope>NUCLEOTIDE SEQUENCE [LARGE SCALE GENOMIC DNA]</scope>
    <source>
        <strain evidence="2">ATCC 28089 / DSM 1075 / NRRL 1951 / Wisconsin 54-1255</strain>
    </source>
</reference>
<sequence length="167" mass="17920">MRGLIPIPGGPRGKPRAWLAALGRGGSNFIGPAIVLQAEPRRHLITSRLRLQCQGIGGGKPNANLRPCSDISVSPRAFSRVSFSVYDPADHGGFQAIRNASMKGGQFPVQSTKAVGLGGTGCRAKISPEFAHEMPIPEIEAGVQEAYGLPYLRPVLSRLLTLRRERN</sequence>
<name>B6HHH0_PENRW</name>
<dbReference type="AlphaFoldDB" id="B6HHH0"/>
<dbReference type="EMBL" id="AM920436">
    <property type="protein sequence ID" value="CAP94985.1"/>
    <property type="molecule type" value="Genomic_DNA"/>
</dbReference>
<organism evidence="1 2">
    <name type="scientific">Penicillium rubens (strain ATCC 28089 / DSM 1075 / NRRL 1951 / Wisconsin 54-1255)</name>
    <name type="common">Penicillium chrysogenum</name>
    <dbReference type="NCBI Taxonomy" id="500485"/>
    <lineage>
        <taxon>Eukaryota</taxon>
        <taxon>Fungi</taxon>
        <taxon>Dikarya</taxon>
        <taxon>Ascomycota</taxon>
        <taxon>Pezizomycotina</taxon>
        <taxon>Eurotiomycetes</taxon>
        <taxon>Eurotiomycetidae</taxon>
        <taxon>Eurotiales</taxon>
        <taxon>Aspergillaceae</taxon>
        <taxon>Penicillium</taxon>
        <taxon>Penicillium chrysogenum species complex</taxon>
    </lineage>
</organism>
<dbReference type="HOGENOM" id="CLU_1595096_0_0_1"/>
<keyword evidence="2" id="KW-1185">Reference proteome</keyword>
<dbReference type="Proteomes" id="UP000000724">
    <property type="component" value="Contig Pc00c21"/>
</dbReference>
<evidence type="ECO:0000313" key="1">
    <source>
        <dbReference type="EMBL" id="CAP94985.1"/>
    </source>
</evidence>
<gene>
    <name evidence="1" type="ORF">Pc21g00880</name>
    <name evidence="1" type="ORF">PCH_Pc21g00880</name>
</gene>
<proteinExistence type="predicted"/>